<evidence type="ECO:0000256" key="8">
    <source>
        <dbReference type="ARBA" id="ARBA00022741"/>
    </source>
</evidence>
<dbReference type="InterPro" id="IPR004358">
    <property type="entry name" value="Sig_transdc_His_kin-like_C"/>
</dbReference>
<evidence type="ECO:0000256" key="9">
    <source>
        <dbReference type="ARBA" id="ARBA00022777"/>
    </source>
</evidence>
<evidence type="ECO:0000256" key="3">
    <source>
        <dbReference type="ARBA" id="ARBA00012438"/>
    </source>
</evidence>
<dbReference type="Pfam" id="PF00512">
    <property type="entry name" value="HisKA"/>
    <property type="match status" value="1"/>
</dbReference>
<protein>
    <recommendedName>
        <fullName evidence="3">histidine kinase</fullName>
        <ecNumber evidence="3">2.7.13.3</ecNumber>
    </recommendedName>
</protein>
<dbReference type="AlphaFoldDB" id="A0A538TB92"/>
<sequence>MNRAISGTLLFAAVAVLGTLFLSWLSYVGVRTALETEFQRRLSNVAAATASQISPQDIADARILGDEGTGYANLEVQLTALRATTGLANASLFDSARAVVFDCRGPEYPHEPTRLDTLAPGDVAEALAGHAIVTQAYTLSGATYRAGLAPVSGAGGRVAGVVAVEGREDYRPVLARFRRRLASTVFVIALAVAILAALRIRAGLAAERLERRLARAENLAAMGRLTATLAHEIKNPLAIIRGSAQRLGKLEPEAERMAGFIVDETDRLSRTVARYLQFARAEEGTGDAAAPGDAGAALRATLDLLDDECRARKVVVGRSDLEGEAPVALDAESLKQVFLNLILNALEAMPEGGRLDLSRAERGGRFEFAVRDTGSGVAPEIAGRIGEAFVTTKARGSGLGLFLTRRLVQSSGGDLEISGEPGRGTTCVVRLPRCRR</sequence>
<evidence type="ECO:0000313" key="17">
    <source>
        <dbReference type="Proteomes" id="UP000317716"/>
    </source>
</evidence>
<evidence type="ECO:0000256" key="14">
    <source>
        <dbReference type="SAM" id="Phobius"/>
    </source>
</evidence>
<evidence type="ECO:0000256" key="13">
    <source>
        <dbReference type="SAM" id="Coils"/>
    </source>
</evidence>
<keyword evidence="4" id="KW-1003">Cell membrane</keyword>
<evidence type="ECO:0000313" key="16">
    <source>
        <dbReference type="EMBL" id="TMQ60890.1"/>
    </source>
</evidence>
<evidence type="ECO:0000256" key="11">
    <source>
        <dbReference type="ARBA" id="ARBA00022989"/>
    </source>
</evidence>
<evidence type="ECO:0000256" key="5">
    <source>
        <dbReference type="ARBA" id="ARBA00022553"/>
    </source>
</evidence>
<dbReference type="InterPro" id="IPR003661">
    <property type="entry name" value="HisK_dim/P_dom"/>
</dbReference>
<dbReference type="EMBL" id="VBOS01000005">
    <property type="protein sequence ID" value="TMQ60890.1"/>
    <property type="molecule type" value="Genomic_DNA"/>
</dbReference>
<dbReference type="PANTHER" id="PTHR43065:SF10">
    <property type="entry name" value="PEROXIDE STRESS-ACTIVATED HISTIDINE KINASE MAK3"/>
    <property type="match status" value="1"/>
</dbReference>
<dbReference type="Gene3D" id="1.10.287.130">
    <property type="match status" value="1"/>
</dbReference>
<dbReference type="InterPro" id="IPR029151">
    <property type="entry name" value="Sensor-like_sf"/>
</dbReference>
<dbReference type="InterPro" id="IPR036097">
    <property type="entry name" value="HisK_dim/P_sf"/>
</dbReference>
<dbReference type="GO" id="GO:0000155">
    <property type="term" value="F:phosphorelay sensor kinase activity"/>
    <property type="evidence" value="ECO:0007669"/>
    <property type="project" value="InterPro"/>
</dbReference>
<name>A0A538TB92_UNCEI</name>
<keyword evidence="8" id="KW-0547">Nucleotide-binding</keyword>
<evidence type="ECO:0000256" key="10">
    <source>
        <dbReference type="ARBA" id="ARBA00022840"/>
    </source>
</evidence>
<comment type="subcellular location">
    <subcellularLocation>
        <location evidence="2">Cell membrane</location>
        <topology evidence="2">Multi-pass membrane protein</topology>
    </subcellularLocation>
</comment>
<evidence type="ECO:0000256" key="4">
    <source>
        <dbReference type="ARBA" id="ARBA00022475"/>
    </source>
</evidence>
<keyword evidence="5" id="KW-0597">Phosphoprotein</keyword>
<evidence type="ECO:0000256" key="12">
    <source>
        <dbReference type="ARBA" id="ARBA00023012"/>
    </source>
</evidence>
<evidence type="ECO:0000259" key="15">
    <source>
        <dbReference type="PROSITE" id="PS50109"/>
    </source>
</evidence>
<dbReference type="InterPro" id="IPR003594">
    <property type="entry name" value="HATPase_dom"/>
</dbReference>
<evidence type="ECO:0000256" key="1">
    <source>
        <dbReference type="ARBA" id="ARBA00000085"/>
    </source>
</evidence>
<proteinExistence type="predicted"/>
<keyword evidence="11 14" id="KW-1133">Transmembrane helix</keyword>
<dbReference type="Gene3D" id="3.30.565.10">
    <property type="entry name" value="Histidine kinase-like ATPase, C-terminal domain"/>
    <property type="match status" value="1"/>
</dbReference>
<comment type="caution">
    <text evidence="16">The sequence shown here is derived from an EMBL/GenBank/DDBJ whole genome shotgun (WGS) entry which is preliminary data.</text>
</comment>
<dbReference type="SUPFAM" id="SSF47384">
    <property type="entry name" value="Homodimeric domain of signal transducing histidine kinase"/>
    <property type="match status" value="1"/>
</dbReference>
<keyword evidence="6" id="KW-0808">Transferase</keyword>
<dbReference type="PANTHER" id="PTHR43065">
    <property type="entry name" value="SENSOR HISTIDINE KINASE"/>
    <property type="match status" value="1"/>
</dbReference>
<reference evidence="16 17" key="1">
    <citation type="journal article" date="2019" name="Nat. Microbiol.">
        <title>Mediterranean grassland soil C-N compound turnover is dependent on rainfall and depth, and is mediated by genomically divergent microorganisms.</title>
        <authorList>
            <person name="Diamond S."/>
            <person name="Andeer P.F."/>
            <person name="Li Z."/>
            <person name="Crits-Christoph A."/>
            <person name="Burstein D."/>
            <person name="Anantharaman K."/>
            <person name="Lane K.R."/>
            <person name="Thomas B.C."/>
            <person name="Pan C."/>
            <person name="Northen T.R."/>
            <person name="Banfield J.F."/>
        </authorList>
    </citation>
    <scope>NUCLEOTIDE SEQUENCE [LARGE SCALE GENOMIC DNA]</scope>
    <source>
        <strain evidence="16">WS_2</strain>
    </source>
</reference>
<dbReference type="InterPro" id="IPR005467">
    <property type="entry name" value="His_kinase_dom"/>
</dbReference>
<dbReference type="SUPFAM" id="SSF55874">
    <property type="entry name" value="ATPase domain of HSP90 chaperone/DNA topoisomerase II/histidine kinase"/>
    <property type="match status" value="1"/>
</dbReference>
<dbReference type="SUPFAM" id="SSF103190">
    <property type="entry name" value="Sensory domain-like"/>
    <property type="match status" value="1"/>
</dbReference>
<dbReference type="CDD" id="cd00082">
    <property type="entry name" value="HisKA"/>
    <property type="match status" value="1"/>
</dbReference>
<accession>A0A538TB92</accession>
<feature type="coiled-coil region" evidence="13">
    <location>
        <begin position="199"/>
        <end position="226"/>
    </location>
</feature>
<dbReference type="GO" id="GO:0005524">
    <property type="term" value="F:ATP binding"/>
    <property type="evidence" value="ECO:0007669"/>
    <property type="project" value="UniProtKB-KW"/>
</dbReference>
<keyword evidence="12" id="KW-0902">Two-component regulatory system</keyword>
<comment type="catalytic activity">
    <reaction evidence="1">
        <text>ATP + protein L-histidine = ADP + protein N-phospho-L-histidine.</text>
        <dbReference type="EC" id="2.7.13.3"/>
    </reaction>
</comment>
<keyword evidence="13" id="KW-0175">Coiled coil</keyword>
<dbReference type="PRINTS" id="PR00344">
    <property type="entry name" value="BCTRLSENSOR"/>
</dbReference>
<keyword evidence="7 14" id="KW-0812">Transmembrane</keyword>
<dbReference type="EC" id="2.7.13.3" evidence="3"/>
<gene>
    <name evidence="16" type="ORF">E6K72_00120</name>
</gene>
<keyword evidence="14" id="KW-0472">Membrane</keyword>
<feature type="domain" description="Histidine kinase" evidence="15">
    <location>
        <begin position="228"/>
        <end position="435"/>
    </location>
</feature>
<dbReference type="SMART" id="SM00387">
    <property type="entry name" value="HATPase_c"/>
    <property type="match status" value="1"/>
</dbReference>
<dbReference type="SMART" id="SM00388">
    <property type="entry name" value="HisKA"/>
    <property type="match status" value="1"/>
</dbReference>
<dbReference type="InterPro" id="IPR036890">
    <property type="entry name" value="HATPase_C_sf"/>
</dbReference>
<keyword evidence="10" id="KW-0067">ATP-binding</keyword>
<dbReference type="PROSITE" id="PS50109">
    <property type="entry name" value="HIS_KIN"/>
    <property type="match status" value="1"/>
</dbReference>
<dbReference type="Proteomes" id="UP000317716">
    <property type="component" value="Unassembled WGS sequence"/>
</dbReference>
<evidence type="ECO:0000256" key="7">
    <source>
        <dbReference type="ARBA" id="ARBA00022692"/>
    </source>
</evidence>
<keyword evidence="9" id="KW-0418">Kinase</keyword>
<evidence type="ECO:0000256" key="6">
    <source>
        <dbReference type="ARBA" id="ARBA00022679"/>
    </source>
</evidence>
<evidence type="ECO:0000256" key="2">
    <source>
        <dbReference type="ARBA" id="ARBA00004651"/>
    </source>
</evidence>
<dbReference type="Pfam" id="PF02518">
    <property type="entry name" value="HATPase_c"/>
    <property type="match status" value="1"/>
</dbReference>
<feature type="transmembrane region" description="Helical" evidence="14">
    <location>
        <begin position="181"/>
        <end position="202"/>
    </location>
</feature>
<dbReference type="GO" id="GO:0005886">
    <property type="term" value="C:plasma membrane"/>
    <property type="evidence" value="ECO:0007669"/>
    <property type="project" value="UniProtKB-SubCell"/>
</dbReference>
<organism evidence="16 17">
    <name type="scientific">Eiseniibacteriota bacterium</name>
    <dbReference type="NCBI Taxonomy" id="2212470"/>
    <lineage>
        <taxon>Bacteria</taxon>
        <taxon>Candidatus Eiseniibacteriota</taxon>
    </lineage>
</organism>